<gene>
    <name evidence="1" type="ordered locus">CPS_0932</name>
</gene>
<accession>Q487T4</accession>
<sequence>MALFLKNHSYCLCCNEVEPFIILIGIKESALN</sequence>
<protein>
    <submittedName>
        <fullName evidence="1">Uncharacterized protein</fullName>
    </submittedName>
</protein>
<dbReference type="EMBL" id="CP000083">
    <property type="protein sequence ID" value="AAZ26167.1"/>
    <property type="molecule type" value="Genomic_DNA"/>
</dbReference>
<dbReference type="Proteomes" id="UP000000547">
    <property type="component" value="Chromosome"/>
</dbReference>
<evidence type="ECO:0000313" key="1">
    <source>
        <dbReference type="EMBL" id="AAZ26167.1"/>
    </source>
</evidence>
<proteinExistence type="predicted"/>
<dbReference type="KEGG" id="cps:CPS_0932"/>
<organism evidence="1 2">
    <name type="scientific">Colwellia psychrerythraea (strain 34H / ATCC BAA-681)</name>
    <name type="common">Vibrio psychroerythus</name>
    <dbReference type="NCBI Taxonomy" id="167879"/>
    <lineage>
        <taxon>Bacteria</taxon>
        <taxon>Pseudomonadati</taxon>
        <taxon>Pseudomonadota</taxon>
        <taxon>Gammaproteobacteria</taxon>
        <taxon>Alteromonadales</taxon>
        <taxon>Colwelliaceae</taxon>
        <taxon>Colwellia</taxon>
    </lineage>
</organism>
<dbReference type="HOGENOM" id="CLU_3388880_0_0_6"/>
<dbReference type="AlphaFoldDB" id="Q487T4"/>
<reference evidence="1" key="1">
    <citation type="journal article" date="2005" name="Proc. Natl. Acad. Sci. U.S.A.">
        <title>The psychrophilic lifestyle as revealed by the genome sequence of Colwellia psychrerythraea 34H through genomic and proteomic analyses.</title>
        <authorList>
            <person name="Methe B.A."/>
            <person name="Nelson K.E."/>
            <person name="Deming J.W."/>
            <person name="Momen B."/>
            <person name="Melamud E."/>
            <person name="Zhang X."/>
            <person name="Moult J."/>
            <person name="Madupu R."/>
            <person name="Nelson W.C."/>
            <person name="Dodson R.J."/>
            <person name="Brinkac L.M."/>
            <person name="Daugherty S.C."/>
            <person name="Durkin A.S."/>
            <person name="DeBoy R.T."/>
            <person name="Kolonay J.F."/>
            <person name="Sullivan S.A."/>
            <person name="Zhou L."/>
            <person name="Davidsen T.M."/>
            <person name="Wu M."/>
            <person name="Huston A.L."/>
            <person name="Lewis M."/>
            <person name="Weaver B."/>
            <person name="Weidman J.F."/>
            <person name="Khouri H."/>
            <person name="Utterback T.R."/>
            <person name="Feldblyum T.V."/>
            <person name="Fraser C.M."/>
        </authorList>
    </citation>
    <scope>NUCLEOTIDE SEQUENCE [LARGE SCALE GENOMIC DNA]</scope>
    <source>
        <strain evidence="1">34H</strain>
    </source>
</reference>
<name>Q487T4_COLP3</name>
<evidence type="ECO:0000313" key="2">
    <source>
        <dbReference type="Proteomes" id="UP000000547"/>
    </source>
</evidence>